<dbReference type="EMBL" id="RSCD01000009">
    <property type="protein sequence ID" value="RSH91079.1"/>
    <property type="molecule type" value="Genomic_DNA"/>
</dbReference>
<evidence type="ECO:0000313" key="5">
    <source>
        <dbReference type="EMBL" id="RSH91079.1"/>
    </source>
</evidence>
<proteinExistence type="inferred from homology"/>
<dbReference type="GO" id="GO:0016020">
    <property type="term" value="C:membrane"/>
    <property type="evidence" value="ECO:0007669"/>
    <property type="project" value="TreeGrafter"/>
</dbReference>
<comment type="caution">
    <text evidence="5">The sequence shown here is derived from an EMBL/GenBank/DDBJ whole genome shotgun (WGS) entry which is preliminary data.</text>
</comment>
<dbReference type="InterPro" id="IPR036424">
    <property type="entry name" value="UPP_synth-like_sf"/>
</dbReference>
<dbReference type="STRING" id="1890683.A0A427YJ28"/>
<gene>
    <name evidence="5" type="primary">RER2</name>
    <name evidence="5" type="ORF">EHS25_010255</name>
</gene>
<dbReference type="SUPFAM" id="SSF64005">
    <property type="entry name" value="Undecaprenyl diphosphate synthase"/>
    <property type="match status" value="1"/>
</dbReference>
<dbReference type="GO" id="GO:1904423">
    <property type="term" value="C:dehydrodolichyl diphosphate synthase complex"/>
    <property type="evidence" value="ECO:0007669"/>
    <property type="project" value="TreeGrafter"/>
</dbReference>
<dbReference type="PANTHER" id="PTHR10291">
    <property type="entry name" value="DEHYDRODOLICHYL DIPHOSPHATE SYNTHASE FAMILY MEMBER"/>
    <property type="match status" value="1"/>
</dbReference>
<evidence type="ECO:0000256" key="4">
    <source>
        <dbReference type="RuleBase" id="RU363018"/>
    </source>
</evidence>
<accession>A0A427YJ28</accession>
<dbReference type="GO" id="GO:0016094">
    <property type="term" value="P:polyprenol biosynthetic process"/>
    <property type="evidence" value="ECO:0007669"/>
    <property type="project" value="TreeGrafter"/>
</dbReference>
<name>A0A427YJ28_9TREE</name>
<dbReference type="EC" id="2.5.1.-" evidence="4"/>
<keyword evidence="6" id="KW-1185">Reference proteome</keyword>
<evidence type="ECO:0000256" key="1">
    <source>
        <dbReference type="ARBA" id="ARBA00005432"/>
    </source>
</evidence>
<dbReference type="GO" id="GO:0005783">
    <property type="term" value="C:endoplasmic reticulum"/>
    <property type="evidence" value="ECO:0007669"/>
    <property type="project" value="TreeGrafter"/>
</dbReference>
<dbReference type="InterPro" id="IPR001441">
    <property type="entry name" value="UPP_synth-like"/>
</dbReference>
<dbReference type="HAMAP" id="MF_01139">
    <property type="entry name" value="ISPT"/>
    <property type="match status" value="1"/>
</dbReference>
<organism evidence="5 6">
    <name type="scientific">Saitozyma podzolica</name>
    <dbReference type="NCBI Taxonomy" id="1890683"/>
    <lineage>
        <taxon>Eukaryota</taxon>
        <taxon>Fungi</taxon>
        <taxon>Dikarya</taxon>
        <taxon>Basidiomycota</taxon>
        <taxon>Agaricomycotina</taxon>
        <taxon>Tremellomycetes</taxon>
        <taxon>Tremellales</taxon>
        <taxon>Trimorphomycetaceae</taxon>
        <taxon>Saitozyma</taxon>
    </lineage>
</organism>
<dbReference type="OrthoDB" id="4173905at2759"/>
<dbReference type="AlphaFoldDB" id="A0A427YJ28"/>
<dbReference type="CDD" id="cd00475">
    <property type="entry name" value="Cis_IPPS"/>
    <property type="match status" value="1"/>
</dbReference>
<reference evidence="5 6" key="1">
    <citation type="submission" date="2018-11" db="EMBL/GenBank/DDBJ databases">
        <title>Genome sequence of Saitozyma podzolica DSM 27192.</title>
        <authorList>
            <person name="Aliyu H."/>
            <person name="Gorte O."/>
            <person name="Ochsenreither K."/>
        </authorList>
    </citation>
    <scope>NUCLEOTIDE SEQUENCE [LARGE SCALE GENOMIC DNA]</scope>
    <source>
        <strain evidence="5 6">DSM 27192</strain>
    </source>
</reference>
<keyword evidence="2 4" id="KW-0808">Transferase</keyword>
<comment type="similarity">
    <text evidence="1 4">Belongs to the UPP synthase family.</text>
</comment>
<dbReference type="GO" id="GO:0005811">
    <property type="term" value="C:lipid droplet"/>
    <property type="evidence" value="ECO:0007669"/>
    <property type="project" value="TreeGrafter"/>
</dbReference>
<dbReference type="PANTHER" id="PTHR10291:SF43">
    <property type="entry name" value="DEHYDRODOLICHYL DIPHOSPHATE SYNTHASE COMPLEX SUBUNIT DHDDS"/>
    <property type="match status" value="1"/>
</dbReference>
<evidence type="ECO:0000313" key="6">
    <source>
        <dbReference type="Proteomes" id="UP000279259"/>
    </source>
</evidence>
<dbReference type="GO" id="GO:0045547">
    <property type="term" value="F:ditrans,polycis-polyprenyl diphosphate synthase [(2E,6E)-farnesyl diphosphate specific] activity"/>
    <property type="evidence" value="ECO:0007669"/>
    <property type="project" value="TreeGrafter"/>
</dbReference>
<protein>
    <recommendedName>
        <fullName evidence="4">Alkyl transferase</fullName>
        <ecNumber evidence="4">2.5.1.-</ecNumber>
    </recommendedName>
</protein>
<dbReference type="InterPro" id="IPR018520">
    <property type="entry name" value="UPP_synth-like_CS"/>
</dbReference>
<evidence type="ECO:0000256" key="2">
    <source>
        <dbReference type="ARBA" id="ARBA00022679"/>
    </source>
</evidence>
<evidence type="ECO:0000256" key="3">
    <source>
        <dbReference type="ARBA" id="ARBA00022842"/>
    </source>
</evidence>
<sequence>MASSHPVLSAVLHRLHSLATTFLLYLLSLGPLPRHVGFVMDGNRRYARGRGKRVAEGHSDGFQSLRRTLEVCLKLNIRAVTIYAFAIDNFSRSPDEVEALMSLARTRLLELCQHGDLLQKYGVKLRFVGRVEMLPPEVRDAVERMEQVTAGHKRGVLNVACPYASRDEIAMAVRHTVEDVYDGRASSEDITSRRIFNNLETCRAVVSLGDLPPDPRLELEGGKLDILVRTSNVKRLSDFMMWQASEDTQLHFVRTMWPEFGLSDLLPILLGWQQKMWLRGIGC</sequence>
<keyword evidence="3" id="KW-0460">Magnesium</keyword>
<dbReference type="Pfam" id="PF01255">
    <property type="entry name" value="Prenyltransf"/>
    <property type="match status" value="1"/>
</dbReference>
<dbReference type="PROSITE" id="PS01066">
    <property type="entry name" value="UPP_SYNTHASE"/>
    <property type="match status" value="1"/>
</dbReference>
<dbReference type="Gene3D" id="3.40.1180.10">
    <property type="entry name" value="Decaprenyl diphosphate synthase-like"/>
    <property type="match status" value="1"/>
</dbReference>
<dbReference type="Proteomes" id="UP000279259">
    <property type="component" value="Unassembled WGS sequence"/>
</dbReference>
<dbReference type="FunFam" id="3.40.1180.10:FF:000005">
    <property type="entry name" value="Alkyl transferase"/>
    <property type="match status" value="1"/>
</dbReference>
<dbReference type="NCBIfam" id="TIGR00055">
    <property type="entry name" value="uppS"/>
    <property type="match status" value="1"/>
</dbReference>